<name>A0A165FN89_EXIGL</name>
<proteinExistence type="predicted"/>
<organism evidence="1 2">
    <name type="scientific">Exidia glandulosa HHB12029</name>
    <dbReference type="NCBI Taxonomy" id="1314781"/>
    <lineage>
        <taxon>Eukaryota</taxon>
        <taxon>Fungi</taxon>
        <taxon>Dikarya</taxon>
        <taxon>Basidiomycota</taxon>
        <taxon>Agaricomycotina</taxon>
        <taxon>Agaricomycetes</taxon>
        <taxon>Auriculariales</taxon>
        <taxon>Exidiaceae</taxon>
        <taxon>Exidia</taxon>
    </lineage>
</organism>
<feature type="non-terminal residue" evidence="1">
    <location>
        <position position="94"/>
    </location>
</feature>
<gene>
    <name evidence="1" type="ORF">EXIGLDRAFT_578440</name>
</gene>
<evidence type="ECO:0000313" key="2">
    <source>
        <dbReference type="Proteomes" id="UP000077266"/>
    </source>
</evidence>
<dbReference type="OrthoDB" id="432234at2759"/>
<sequence length="94" mass="10912">LSEREARCIKKFDDALAAMTYDACTQCRERDWDLGLRDGVCKRCRSDREDVRRWSAENNTNPIERPACCIGLTDIEEMMCSLVMPIMQVRYTKG</sequence>
<dbReference type="AlphaFoldDB" id="A0A165FN89"/>
<evidence type="ECO:0000313" key="1">
    <source>
        <dbReference type="EMBL" id="KZV89267.1"/>
    </source>
</evidence>
<accession>A0A165FN89</accession>
<dbReference type="Proteomes" id="UP000077266">
    <property type="component" value="Unassembled WGS sequence"/>
</dbReference>
<protein>
    <submittedName>
        <fullName evidence="1">Uncharacterized protein</fullName>
    </submittedName>
</protein>
<feature type="non-terminal residue" evidence="1">
    <location>
        <position position="1"/>
    </location>
</feature>
<reference evidence="1 2" key="1">
    <citation type="journal article" date="2016" name="Mol. Biol. Evol.">
        <title>Comparative Genomics of Early-Diverging Mushroom-Forming Fungi Provides Insights into the Origins of Lignocellulose Decay Capabilities.</title>
        <authorList>
            <person name="Nagy L.G."/>
            <person name="Riley R."/>
            <person name="Tritt A."/>
            <person name="Adam C."/>
            <person name="Daum C."/>
            <person name="Floudas D."/>
            <person name="Sun H."/>
            <person name="Yadav J.S."/>
            <person name="Pangilinan J."/>
            <person name="Larsson K.H."/>
            <person name="Matsuura K."/>
            <person name="Barry K."/>
            <person name="Labutti K."/>
            <person name="Kuo R."/>
            <person name="Ohm R.A."/>
            <person name="Bhattacharya S.S."/>
            <person name="Shirouzu T."/>
            <person name="Yoshinaga Y."/>
            <person name="Martin F.M."/>
            <person name="Grigoriev I.V."/>
            <person name="Hibbett D.S."/>
        </authorList>
    </citation>
    <scope>NUCLEOTIDE SEQUENCE [LARGE SCALE GENOMIC DNA]</scope>
    <source>
        <strain evidence="1 2">HHB12029</strain>
    </source>
</reference>
<dbReference type="EMBL" id="KV426077">
    <property type="protein sequence ID" value="KZV89267.1"/>
    <property type="molecule type" value="Genomic_DNA"/>
</dbReference>
<keyword evidence="2" id="KW-1185">Reference proteome</keyword>
<dbReference type="InParanoid" id="A0A165FN89"/>